<proteinExistence type="predicted"/>
<evidence type="ECO:0000256" key="1">
    <source>
        <dbReference type="SAM" id="MobiDB-lite"/>
    </source>
</evidence>
<protein>
    <submittedName>
        <fullName evidence="2">Uncharacterized protein</fullName>
    </submittedName>
</protein>
<name>A0AAE1A102_9GAST</name>
<keyword evidence="3" id="KW-1185">Reference proteome</keyword>
<sequence length="90" mass="10335">MYLLVQIRNISGIKTARERYLGETYQDEGVKNTCTTCSLTRIHPVGLKPTPLQTLNLINRRKLHRISTSQPKLSVKVRSQNSQNKRDTNL</sequence>
<accession>A0AAE1A102</accession>
<organism evidence="2 3">
    <name type="scientific">Elysia crispata</name>
    <name type="common">lettuce slug</name>
    <dbReference type="NCBI Taxonomy" id="231223"/>
    <lineage>
        <taxon>Eukaryota</taxon>
        <taxon>Metazoa</taxon>
        <taxon>Spiralia</taxon>
        <taxon>Lophotrochozoa</taxon>
        <taxon>Mollusca</taxon>
        <taxon>Gastropoda</taxon>
        <taxon>Heterobranchia</taxon>
        <taxon>Euthyneura</taxon>
        <taxon>Panpulmonata</taxon>
        <taxon>Sacoglossa</taxon>
        <taxon>Placobranchoidea</taxon>
        <taxon>Plakobranchidae</taxon>
        <taxon>Elysia</taxon>
    </lineage>
</organism>
<feature type="region of interest" description="Disordered" evidence="1">
    <location>
        <begin position="68"/>
        <end position="90"/>
    </location>
</feature>
<comment type="caution">
    <text evidence="2">The sequence shown here is derived from an EMBL/GenBank/DDBJ whole genome shotgun (WGS) entry which is preliminary data.</text>
</comment>
<feature type="compositionally biased region" description="Polar residues" evidence="1">
    <location>
        <begin position="68"/>
        <end position="83"/>
    </location>
</feature>
<dbReference type="EMBL" id="JAWDGP010002842">
    <property type="protein sequence ID" value="KAK3779394.1"/>
    <property type="molecule type" value="Genomic_DNA"/>
</dbReference>
<evidence type="ECO:0000313" key="3">
    <source>
        <dbReference type="Proteomes" id="UP001283361"/>
    </source>
</evidence>
<evidence type="ECO:0000313" key="2">
    <source>
        <dbReference type="EMBL" id="KAK3779394.1"/>
    </source>
</evidence>
<dbReference type="AlphaFoldDB" id="A0AAE1A102"/>
<gene>
    <name evidence="2" type="ORF">RRG08_061639</name>
</gene>
<dbReference type="Proteomes" id="UP001283361">
    <property type="component" value="Unassembled WGS sequence"/>
</dbReference>
<reference evidence="2" key="1">
    <citation type="journal article" date="2023" name="G3 (Bethesda)">
        <title>A reference genome for the long-term kleptoplast-retaining sea slug Elysia crispata morphotype clarki.</title>
        <authorList>
            <person name="Eastman K.E."/>
            <person name="Pendleton A.L."/>
            <person name="Shaikh M.A."/>
            <person name="Suttiyut T."/>
            <person name="Ogas R."/>
            <person name="Tomko P."/>
            <person name="Gavelis G."/>
            <person name="Widhalm J.R."/>
            <person name="Wisecaver J.H."/>
        </authorList>
    </citation>
    <scope>NUCLEOTIDE SEQUENCE</scope>
    <source>
        <strain evidence="2">ECLA1</strain>
    </source>
</reference>